<comment type="caution">
    <text evidence="1">The sequence shown here is derived from an EMBL/GenBank/DDBJ whole genome shotgun (WGS) entry which is preliminary data.</text>
</comment>
<gene>
    <name evidence="1" type="ORF">GGX14DRAFT_560705</name>
</gene>
<proteinExistence type="predicted"/>
<dbReference type="AlphaFoldDB" id="A0AAD6VNH0"/>
<organism evidence="1 2">
    <name type="scientific">Mycena pura</name>
    <dbReference type="NCBI Taxonomy" id="153505"/>
    <lineage>
        <taxon>Eukaryota</taxon>
        <taxon>Fungi</taxon>
        <taxon>Dikarya</taxon>
        <taxon>Basidiomycota</taxon>
        <taxon>Agaricomycotina</taxon>
        <taxon>Agaricomycetes</taxon>
        <taxon>Agaricomycetidae</taxon>
        <taxon>Agaricales</taxon>
        <taxon>Marasmiineae</taxon>
        <taxon>Mycenaceae</taxon>
        <taxon>Mycena</taxon>
    </lineage>
</organism>
<protein>
    <submittedName>
        <fullName evidence="1">Uncharacterized protein</fullName>
    </submittedName>
</protein>
<accession>A0AAD6VNH0</accession>
<name>A0AAD6VNH0_9AGAR</name>
<dbReference type="EMBL" id="JARJCW010000012">
    <property type="protein sequence ID" value="KAJ7218367.1"/>
    <property type="molecule type" value="Genomic_DNA"/>
</dbReference>
<reference evidence="1" key="1">
    <citation type="submission" date="2023-03" db="EMBL/GenBank/DDBJ databases">
        <title>Massive genome expansion in bonnet fungi (Mycena s.s.) driven by repeated elements and novel gene families across ecological guilds.</title>
        <authorList>
            <consortium name="Lawrence Berkeley National Laboratory"/>
            <person name="Harder C.B."/>
            <person name="Miyauchi S."/>
            <person name="Viragh M."/>
            <person name="Kuo A."/>
            <person name="Thoen E."/>
            <person name="Andreopoulos B."/>
            <person name="Lu D."/>
            <person name="Skrede I."/>
            <person name="Drula E."/>
            <person name="Henrissat B."/>
            <person name="Morin E."/>
            <person name="Kohler A."/>
            <person name="Barry K."/>
            <person name="LaButti K."/>
            <person name="Morin E."/>
            <person name="Salamov A."/>
            <person name="Lipzen A."/>
            <person name="Mereny Z."/>
            <person name="Hegedus B."/>
            <person name="Baldrian P."/>
            <person name="Stursova M."/>
            <person name="Weitz H."/>
            <person name="Taylor A."/>
            <person name="Grigoriev I.V."/>
            <person name="Nagy L.G."/>
            <person name="Martin F."/>
            <person name="Kauserud H."/>
        </authorList>
    </citation>
    <scope>NUCLEOTIDE SEQUENCE</scope>
    <source>
        <strain evidence="1">9144</strain>
    </source>
</reference>
<sequence length="350" mass="37962">MQKQIAANSRYSPAIASPLRLLSSPSLRACSPRPASAPALLAQRHWMFPLATAPSGCEGPHLGGLPSGPWSLRLLLGTGTLQVDIPRFSRVSLPPVRCPSRLPKARKRLRRERRQCANAPSHKAAPRLLTALAGAHRDSRYTERLIRLHPVHAAPACAGHSQECEFAACIQQQRPGQHSALVSTRGPPVPTIPIDASNDAGGHGNPESAHPHCCPRARARWWTASGTPAKRMASGGAYVRGDRRWRRVARARSRLRLRPTMSPEERAIAAPRAGCLAHPLPLQRTSAPQQQTGHTLRTSGHARGILSPLGCPARIRPRSASYGCTLSKLSMAVGDGDRRWMRVACARSRL</sequence>
<evidence type="ECO:0000313" key="2">
    <source>
        <dbReference type="Proteomes" id="UP001219525"/>
    </source>
</evidence>
<evidence type="ECO:0000313" key="1">
    <source>
        <dbReference type="EMBL" id="KAJ7218367.1"/>
    </source>
</evidence>
<dbReference type="Proteomes" id="UP001219525">
    <property type="component" value="Unassembled WGS sequence"/>
</dbReference>
<keyword evidence="2" id="KW-1185">Reference proteome</keyword>